<dbReference type="STRING" id="1134406.ADN00_16560"/>
<dbReference type="Pfam" id="PF22725">
    <property type="entry name" value="GFO_IDH_MocA_C3"/>
    <property type="match status" value="1"/>
</dbReference>
<comment type="caution">
    <text evidence="3">The sequence shown here is derived from an EMBL/GenBank/DDBJ whole genome shotgun (WGS) entry which is preliminary data.</text>
</comment>
<sequence length="332" mass="37058">MKPLRTAILGCGGFANRHAANILTLPEEIELTAFCDIQEANAREFSAKYNQGKGNIYTDHRHMFAKEKLDLAIVCLPPFAHSNEVELAAQNGVHLLMEKPIALSSEHAWRMVEAAEAAGIKTQVGFMFRFGEAIERLQQMAVSREIGTMGLMSARYFCNSLHAPWWRMRDKSGGQLVEQIIHMVDLMRYLLGEPVSVYSRQENLFHQDVPDYTVEDVSATVFGFQSGALGVIYATNGAIPGKWINDYRVVSQKITAEFTNANNAQFHYTAETPVRTETISSEKNIHLAELKNLLNAIRSDGQTRTPLREGARSLDMALAATRSAETHQEVSL</sequence>
<feature type="domain" description="GFO/IDH/MocA-like oxidoreductase" evidence="2">
    <location>
        <begin position="135"/>
        <end position="249"/>
    </location>
</feature>
<reference evidence="3 4" key="1">
    <citation type="submission" date="2015-07" db="EMBL/GenBank/DDBJ databases">
        <title>Genome sequence of Ornatilinea apprima DSM 23815.</title>
        <authorList>
            <person name="Hemp J."/>
            <person name="Ward L.M."/>
            <person name="Pace L.A."/>
            <person name="Fischer W.W."/>
        </authorList>
    </citation>
    <scope>NUCLEOTIDE SEQUENCE [LARGE SCALE GENOMIC DNA]</scope>
    <source>
        <strain evidence="3 4">P3M-1</strain>
    </source>
</reference>
<dbReference type="Gene3D" id="3.40.50.720">
    <property type="entry name" value="NAD(P)-binding Rossmann-like Domain"/>
    <property type="match status" value="1"/>
</dbReference>
<dbReference type="Gene3D" id="3.30.360.10">
    <property type="entry name" value="Dihydrodipicolinate Reductase, domain 2"/>
    <property type="match status" value="1"/>
</dbReference>
<accession>A0A0P6XKL6</accession>
<dbReference type="SUPFAM" id="SSF55347">
    <property type="entry name" value="Glyceraldehyde-3-phosphate dehydrogenase-like, C-terminal domain"/>
    <property type="match status" value="1"/>
</dbReference>
<dbReference type="SUPFAM" id="SSF51735">
    <property type="entry name" value="NAD(P)-binding Rossmann-fold domains"/>
    <property type="match status" value="1"/>
</dbReference>
<dbReference type="GO" id="GO:0000166">
    <property type="term" value="F:nucleotide binding"/>
    <property type="evidence" value="ECO:0007669"/>
    <property type="project" value="InterPro"/>
</dbReference>
<dbReference type="Proteomes" id="UP000050417">
    <property type="component" value="Unassembled WGS sequence"/>
</dbReference>
<dbReference type="Pfam" id="PF01408">
    <property type="entry name" value="GFO_IDH_MocA"/>
    <property type="match status" value="1"/>
</dbReference>
<dbReference type="InterPro" id="IPR055170">
    <property type="entry name" value="GFO_IDH_MocA-like_dom"/>
</dbReference>
<gene>
    <name evidence="3" type="ORF">ADN00_16560</name>
</gene>
<feature type="domain" description="Gfo/Idh/MocA-like oxidoreductase N-terminal" evidence="1">
    <location>
        <begin position="4"/>
        <end position="126"/>
    </location>
</feature>
<dbReference type="PANTHER" id="PTHR43249">
    <property type="entry name" value="UDP-N-ACETYL-2-AMINO-2-DEOXY-D-GLUCURONATE OXIDASE"/>
    <property type="match status" value="1"/>
</dbReference>
<keyword evidence="4" id="KW-1185">Reference proteome</keyword>
<evidence type="ECO:0000313" key="3">
    <source>
        <dbReference type="EMBL" id="KPL72084.1"/>
    </source>
</evidence>
<dbReference type="PANTHER" id="PTHR43249:SF1">
    <property type="entry name" value="D-GLUCOSIDE 3-DEHYDROGENASE"/>
    <property type="match status" value="1"/>
</dbReference>
<dbReference type="InterPro" id="IPR000683">
    <property type="entry name" value="Gfo/Idh/MocA-like_OxRdtase_N"/>
</dbReference>
<evidence type="ECO:0000259" key="1">
    <source>
        <dbReference type="Pfam" id="PF01408"/>
    </source>
</evidence>
<evidence type="ECO:0000259" key="2">
    <source>
        <dbReference type="Pfam" id="PF22725"/>
    </source>
</evidence>
<evidence type="ECO:0000313" key="4">
    <source>
        <dbReference type="Proteomes" id="UP000050417"/>
    </source>
</evidence>
<dbReference type="OrthoDB" id="9815825at2"/>
<proteinExistence type="predicted"/>
<dbReference type="EMBL" id="LGCL01000040">
    <property type="protein sequence ID" value="KPL72084.1"/>
    <property type="molecule type" value="Genomic_DNA"/>
</dbReference>
<name>A0A0P6XKL6_9CHLR</name>
<protein>
    <submittedName>
        <fullName evidence="3">Dehydrogenase</fullName>
    </submittedName>
</protein>
<dbReference type="InterPro" id="IPR052515">
    <property type="entry name" value="Gfo/Idh/MocA_Oxidoreductase"/>
</dbReference>
<dbReference type="RefSeq" id="WP_075064153.1">
    <property type="nucleotide sequence ID" value="NZ_LGCL01000040.1"/>
</dbReference>
<dbReference type="InterPro" id="IPR036291">
    <property type="entry name" value="NAD(P)-bd_dom_sf"/>
</dbReference>
<organism evidence="3 4">
    <name type="scientific">Ornatilinea apprima</name>
    <dbReference type="NCBI Taxonomy" id="1134406"/>
    <lineage>
        <taxon>Bacteria</taxon>
        <taxon>Bacillati</taxon>
        <taxon>Chloroflexota</taxon>
        <taxon>Anaerolineae</taxon>
        <taxon>Anaerolineales</taxon>
        <taxon>Anaerolineaceae</taxon>
        <taxon>Ornatilinea</taxon>
    </lineage>
</organism>
<dbReference type="AlphaFoldDB" id="A0A0P6XKL6"/>